<evidence type="ECO:0000256" key="3">
    <source>
        <dbReference type="ARBA" id="ARBA00022729"/>
    </source>
</evidence>
<dbReference type="PANTHER" id="PTHR30290">
    <property type="entry name" value="PERIPLASMIC BINDING COMPONENT OF ABC TRANSPORTER"/>
    <property type="match status" value="1"/>
</dbReference>
<feature type="domain" description="Solute-binding protein family 5" evidence="5">
    <location>
        <begin position="69"/>
        <end position="446"/>
    </location>
</feature>
<evidence type="ECO:0000256" key="4">
    <source>
        <dbReference type="SAM" id="SignalP"/>
    </source>
</evidence>
<keyword evidence="3 4" id="KW-0732">Signal</keyword>
<proteinExistence type="inferred from homology"/>
<comment type="subcellular location">
    <subcellularLocation>
        <location evidence="1">Periplasm</location>
    </subcellularLocation>
</comment>
<dbReference type="InterPro" id="IPR039424">
    <property type="entry name" value="SBP_5"/>
</dbReference>
<organism evidence="6 7">
    <name type="scientific">Reyranella humidisoli</name>
    <dbReference type="NCBI Taxonomy" id="2849149"/>
    <lineage>
        <taxon>Bacteria</taxon>
        <taxon>Pseudomonadati</taxon>
        <taxon>Pseudomonadota</taxon>
        <taxon>Alphaproteobacteria</taxon>
        <taxon>Hyphomicrobiales</taxon>
        <taxon>Reyranellaceae</taxon>
        <taxon>Reyranella</taxon>
    </lineage>
</organism>
<dbReference type="CDD" id="cd08502">
    <property type="entry name" value="PBP2_NikA_DppA_OppA_like_16"/>
    <property type="match status" value="1"/>
</dbReference>
<gene>
    <name evidence="6" type="ORF">KQ910_14465</name>
</gene>
<comment type="caution">
    <text evidence="6">The sequence shown here is derived from an EMBL/GenBank/DDBJ whole genome shotgun (WGS) entry which is preliminary data.</text>
</comment>
<accession>A0ABS6IK51</accession>
<dbReference type="InterPro" id="IPR030678">
    <property type="entry name" value="Peptide/Ni-bd"/>
</dbReference>
<keyword evidence="7" id="KW-1185">Reference proteome</keyword>
<dbReference type="PANTHER" id="PTHR30290:SF38">
    <property type="entry name" value="D,D-DIPEPTIDE-BINDING PERIPLASMIC PROTEIN DDPA-RELATED"/>
    <property type="match status" value="1"/>
</dbReference>
<protein>
    <submittedName>
        <fullName evidence="6">ABC transporter substrate-binding protein</fullName>
    </submittedName>
</protein>
<dbReference type="Proteomes" id="UP000727907">
    <property type="component" value="Unassembled WGS sequence"/>
</dbReference>
<dbReference type="RefSeq" id="WP_216961480.1">
    <property type="nucleotide sequence ID" value="NZ_JAHOPB010000001.1"/>
</dbReference>
<name>A0ABS6IK51_9HYPH</name>
<dbReference type="EMBL" id="JAHOPB010000001">
    <property type="protein sequence ID" value="MBU8874977.1"/>
    <property type="molecule type" value="Genomic_DNA"/>
</dbReference>
<evidence type="ECO:0000256" key="1">
    <source>
        <dbReference type="ARBA" id="ARBA00004418"/>
    </source>
</evidence>
<dbReference type="PIRSF" id="PIRSF002741">
    <property type="entry name" value="MppA"/>
    <property type="match status" value="1"/>
</dbReference>
<dbReference type="Pfam" id="PF00496">
    <property type="entry name" value="SBP_bac_5"/>
    <property type="match status" value="1"/>
</dbReference>
<comment type="similarity">
    <text evidence="2">Belongs to the bacterial solute-binding protein 5 family.</text>
</comment>
<evidence type="ECO:0000313" key="7">
    <source>
        <dbReference type="Proteomes" id="UP000727907"/>
    </source>
</evidence>
<dbReference type="InterPro" id="IPR000914">
    <property type="entry name" value="SBP_5_dom"/>
</dbReference>
<evidence type="ECO:0000313" key="6">
    <source>
        <dbReference type="EMBL" id="MBU8874977.1"/>
    </source>
</evidence>
<evidence type="ECO:0000256" key="2">
    <source>
        <dbReference type="ARBA" id="ARBA00005695"/>
    </source>
</evidence>
<reference evidence="6 7" key="1">
    <citation type="submission" date="2021-06" db="EMBL/GenBank/DDBJ databases">
        <authorList>
            <person name="Lee D.H."/>
        </authorList>
    </citation>
    <scope>NUCLEOTIDE SEQUENCE [LARGE SCALE GENOMIC DNA]</scope>
    <source>
        <strain evidence="6 7">MMS21-HV4-11</strain>
    </source>
</reference>
<feature type="chain" id="PRO_5047252105" evidence="4">
    <location>
        <begin position="24"/>
        <end position="526"/>
    </location>
</feature>
<evidence type="ECO:0000259" key="5">
    <source>
        <dbReference type="Pfam" id="PF00496"/>
    </source>
</evidence>
<sequence>MRLRTLLTAGSAAALLLASPAFAQTKTIKAVMHSDLKVLDPIWTTANIVRNHGYMVWDTLFAMDEKLRPQPQMVDTWTLSDDKLTYTFTLRDGLKWHDGKPVTAEDCIASLKRWGARDSTGVKMLSFVASFEPVNDRTFRIVLKEPYGLLIDSLAKPGGSTPLMMPKRIADTDPAKQISEFVGSGPFIFKADEWKPGEKTVYVKNPDYKPRAEPASGLAGGKVAKVDRVEWLAIPDHQTAVNALLAGEIDYIEAPPHDLKSLLQADKNVRLEVYNKIGAQYVFRWNTVVPPFDNEKVRRAAEYAFDQKAFLQGVIGDEKYYQTCDAMFVCGTPLESNAGMDGLVRGNFAKSRELLKEAGYDGTPIVMLHTTDIAVLTNAGPIAKDLLEKGGFKVQMVPLDFQAIVARRLRKTPPQDGGWNGFMTAWLSVDMMNPLTNSMLTASCDKANFGWPCDAEVERLRDAFARAPDLEARRKIAADLQARAITYGTHVPLGQYTLPTATRSDRLSGVVTSPIPVFWNIEKKGN</sequence>
<feature type="signal peptide" evidence="4">
    <location>
        <begin position="1"/>
        <end position="23"/>
    </location>
</feature>